<dbReference type="Proteomes" id="UP001175226">
    <property type="component" value="Unassembled WGS sequence"/>
</dbReference>
<comment type="caution">
    <text evidence="1">The sequence shown here is derived from an EMBL/GenBank/DDBJ whole genome shotgun (WGS) entry which is preliminary data.</text>
</comment>
<dbReference type="EMBL" id="JAUEPT010000030">
    <property type="protein sequence ID" value="KAK0441275.1"/>
    <property type="molecule type" value="Genomic_DNA"/>
</dbReference>
<reference evidence="1" key="1">
    <citation type="submission" date="2023-06" db="EMBL/GenBank/DDBJ databases">
        <authorList>
            <consortium name="Lawrence Berkeley National Laboratory"/>
            <person name="Ahrendt S."/>
            <person name="Sahu N."/>
            <person name="Indic B."/>
            <person name="Wong-Bajracharya J."/>
            <person name="Merenyi Z."/>
            <person name="Ke H.-M."/>
            <person name="Monk M."/>
            <person name="Kocsube S."/>
            <person name="Drula E."/>
            <person name="Lipzen A."/>
            <person name="Balint B."/>
            <person name="Henrissat B."/>
            <person name="Andreopoulos B."/>
            <person name="Martin F.M."/>
            <person name="Harder C.B."/>
            <person name="Rigling D."/>
            <person name="Ford K.L."/>
            <person name="Foster G.D."/>
            <person name="Pangilinan J."/>
            <person name="Papanicolaou A."/>
            <person name="Barry K."/>
            <person name="LaButti K."/>
            <person name="Viragh M."/>
            <person name="Koriabine M."/>
            <person name="Yan M."/>
            <person name="Riley R."/>
            <person name="Champramary S."/>
            <person name="Plett K.L."/>
            <person name="Tsai I.J."/>
            <person name="Slot J."/>
            <person name="Sipos G."/>
            <person name="Plett J."/>
            <person name="Nagy L.G."/>
            <person name="Grigoriev I.V."/>
        </authorList>
    </citation>
    <scope>NUCLEOTIDE SEQUENCE</scope>
    <source>
        <strain evidence="1">FPL87.14</strain>
    </source>
</reference>
<dbReference type="AlphaFoldDB" id="A0AA39MPR5"/>
<proteinExistence type="predicted"/>
<protein>
    <submittedName>
        <fullName evidence="1">Uncharacterized protein</fullName>
    </submittedName>
</protein>
<sequence length="209" mass="24038">MATYSQNFCVNPRELVHSQPQLPDTTNFACADFYYPPPTPQSIINGEYRGPMPRAMRVEYVLQNPMYRRESPSLSIHFAVKGNVGPCLLAVLRQQVIIDGARNAVFEDCGWNRTKWVLDWPGLEMDCIGLWCHDVNGKPLTRDALIREIGAQIGQIMRESKAGDPKYRQSIHTPPCWRFENIDFRDIRLVSLNYYNGIWVPTLAVTRHQ</sequence>
<keyword evidence="2" id="KW-1185">Reference proteome</keyword>
<gene>
    <name evidence="1" type="ORF">EV421DRAFT_1812403</name>
</gene>
<evidence type="ECO:0000313" key="2">
    <source>
        <dbReference type="Proteomes" id="UP001175226"/>
    </source>
</evidence>
<name>A0AA39MPR5_9AGAR</name>
<evidence type="ECO:0000313" key="1">
    <source>
        <dbReference type="EMBL" id="KAK0441275.1"/>
    </source>
</evidence>
<organism evidence="1 2">
    <name type="scientific">Armillaria borealis</name>
    <dbReference type="NCBI Taxonomy" id="47425"/>
    <lineage>
        <taxon>Eukaryota</taxon>
        <taxon>Fungi</taxon>
        <taxon>Dikarya</taxon>
        <taxon>Basidiomycota</taxon>
        <taxon>Agaricomycotina</taxon>
        <taxon>Agaricomycetes</taxon>
        <taxon>Agaricomycetidae</taxon>
        <taxon>Agaricales</taxon>
        <taxon>Marasmiineae</taxon>
        <taxon>Physalacriaceae</taxon>
        <taxon>Armillaria</taxon>
    </lineage>
</organism>
<accession>A0AA39MPR5</accession>